<dbReference type="RefSeq" id="WP_185608167.1">
    <property type="nucleotide sequence ID" value="NZ_JAARZO010000005.1"/>
</dbReference>
<reference evidence="3 4" key="1">
    <citation type="submission" date="2020-03" db="EMBL/GenBank/DDBJ databases">
        <title>Soil Listeria distribution.</title>
        <authorList>
            <person name="Liao J."/>
            <person name="Wiedmann M."/>
        </authorList>
    </citation>
    <scope>NUCLEOTIDE SEQUENCE [LARGE SCALE GENOMIC DNA]</scope>
    <source>
        <strain evidence="3 4">FSL L7-0072</strain>
    </source>
</reference>
<evidence type="ECO:0000259" key="2">
    <source>
        <dbReference type="Pfam" id="PF18667"/>
    </source>
</evidence>
<dbReference type="InterPro" id="IPR018913">
    <property type="entry name" value="BppU_N"/>
</dbReference>
<evidence type="ECO:0000313" key="3">
    <source>
        <dbReference type="EMBL" id="MBC2288599.1"/>
    </source>
</evidence>
<dbReference type="Gene3D" id="2.60.40.3350">
    <property type="match status" value="1"/>
</dbReference>
<accession>A0A7X0ZL30</accession>
<evidence type="ECO:0000259" key="1">
    <source>
        <dbReference type="Pfam" id="PF10651"/>
    </source>
</evidence>
<dbReference type="Pfam" id="PF10651">
    <property type="entry name" value="BppU_N"/>
    <property type="match status" value="1"/>
</dbReference>
<dbReference type="EMBL" id="JAARZO010000005">
    <property type="protein sequence ID" value="MBC2288599.1"/>
    <property type="molecule type" value="Genomic_DNA"/>
</dbReference>
<feature type="domain" description="Baseplate upper protein immunoglobulin like" evidence="2">
    <location>
        <begin position="230"/>
        <end position="317"/>
    </location>
</feature>
<comment type="caution">
    <text evidence="3">The sequence shown here is derived from an EMBL/GenBank/DDBJ whole genome shotgun (WGS) entry which is preliminary data.</text>
</comment>
<feature type="domain" description="BppU N-terminal" evidence="1">
    <location>
        <begin position="16"/>
        <end position="155"/>
    </location>
</feature>
<proteinExistence type="predicted"/>
<dbReference type="AlphaFoldDB" id="A0A7X0ZL30"/>
<protein>
    <submittedName>
        <fullName evidence="3">BppU family phage baseplate upper protein</fullName>
    </submittedName>
</protein>
<organism evidence="3 4">
    <name type="scientific">Listeria farberi</name>
    <dbReference type="NCBI Taxonomy" id="2713500"/>
    <lineage>
        <taxon>Bacteria</taxon>
        <taxon>Bacillati</taxon>
        <taxon>Bacillota</taxon>
        <taxon>Bacilli</taxon>
        <taxon>Bacillales</taxon>
        <taxon>Listeriaceae</taxon>
        <taxon>Listeria</taxon>
    </lineage>
</organism>
<name>A0A7X0ZL30_9LIST</name>
<dbReference type="Proteomes" id="UP000558070">
    <property type="component" value="Unassembled WGS sequence"/>
</dbReference>
<evidence type="ECO:0000313" key="4">
    <source>
        <dbReference type="Proteomes" id="UP000558070"/>
    </source>
</evidence>
<dbReference type="Gene3D" id="2.60.40.3320">
    <property type="match status" value="1"/>
</dbReference>
<dbReference type="InterPro" id="IPR041531">
    <property type="entry name" value="BppU_IgG"/>
</dbReference>
<sequence length="319" mass="37053">MATNEVIILSMSDTNYVGSLIIRRNDLDTPQKRFKCVKKDGTPFDFTDYTPVFEVRTPAGKIIRDYNSETHKAFTSEDAEDGSFTYTFSNALFNEVGDYQLAYFVFEKWDNARESMLNRKSTQNFSFKVVEDAYQGSPNPTDSLSDWLQLLEQYQSWRKELEDMVFEDKERILAELDKIIIIAEENVAKNDKEFNDWFNEIKDSVDDDIGLSLQNQLNQLVPKELLRTHAHNSFSYPKIRMVSYWEYGLGVVNLGDEPAGKFGGTNKTEIPFKVEYLDMDSYSIYVPLFYKLENPTITKLTNKKYLLIDGIKSIEIEME</sequence>
<gene>
    <name evidence="3" type="ORF">HCB47_13340</name>
</gene>
<dbReference type="Pfam" id="PF18667">
    <property type="entry name" value="BppU_IgG"/>
    <property type="match status" value="1"/>
</dbReference>